<dbReference type="Proteomes" id="UP001592528">
    <property type="component" value="Unassembled WGS sequence"/>
</dbReference>
<dbReference type="Pfam" id="PF13369">
    <property type="entry name" value="Transglut_core2"/>
    <property type="match status" value="1"/>
</dbReference>
<protein>
    <submittedName>
        <fullName evidence="3">Transglutaminase family protein</fullName>
    </submittedName>
</protein>
<evidence type="ECO:0000259" key="2">
    <source>
        <dbReference type="Pfam" id="PF13369"/>
    </source>
</evidence>
<keyword evidence="4" id="KW-1185">Reference proteome</keyword>
<organism evidence="3 4">
    <name type="scientific">Streptacidiphilus cavernicola</name>
    <dbReference type="NCBI Taxonomy" id="3342716"/>
    <lineage>
        <taxon>Bacteria</taxon>
        <taxon>Bacillati</taxon>
        <taxon>Actinomycetota</taxon>
        <taxon>Actinomycetes</taxon>
        <taxon>Kitasatosporales</taxon>
        <taxon>Streptomycetaceae</taxon>
        <taxon>Streptacidiphilus</taxon>
    </lineage>
</organism>
<proteinExistence type="inferred from homology"/>
<sequence>MTEDSRERFAAEARGETPDLALLCLLMGFETDLDPADGGIDACLAPARRALDRLSALAAAAFRTADHPSPADTAALLAGALAGSADLRGGPGVYKRLESSLLHQVLRRGRGLPITVSIVWITVARMLDLPVYGVALPGHFVVGIGDPDGEHVLADPFHGGRVLSWEEAEEIAEEGGYPLDTALLRPAEPLDIVLRVLGNIRAWAAARPEHARTQLWAAELSLLLPRHPAQLRLERAELLVKTGRFVEGAAEMDSYAEILDAFDPESAKRVRLEARAARYRLN</sequence>
<name>A0ABV6UHI5_9ACTN</name>
<reference evidence="3 4" key="1">
    <citation type="submission" date="2024-09" db="EMBL/GenBank/DDBJ databases">
        <authorList>
            <person name="Lee S.D."/>
        </authorList>
    </citation>
    <scope>NUCLEOTIDE SEQUENCE [LARGE SCALE GENOMIC DNA]</scope>
    <source>
        <strain evidence="3 4">N1-5</strain>
    </source>
</reference>
<dbReference type="RefSeq" id="WP_030257706.1">
    <property type="nucleotide sequence ID" value="NZ_JBHEZZ010000003.1"/>
</dbReference>
<dbReference type="PANTHER" id="PTHR31350:SF21">
    <property type="entry name" value="F-BOX ONLY PROTEIN 21"/>
    <property type="match status" value="1"/>
</dbReference>
<evidence type="ECO:0000313" key="3">
    <source>
        <dbReference type="EMBL" id="MFC1400910.1"/>
    </source>
</evidence>
<dbReference type="PANTHER" id="PTHR31350">
    <property type="entry name" value="SI:DKEY-261L7.2"/>
    <property type="match status" value="1"/>
</dbReference>
<dbReference type="InterPro" id="IPR032698">
    <property type="entry name" value="SirB1_N"/>
</dbReference>
<gene>
    <name evidence="3" type="ORF">ACEZDJ_06395</name>
</gene>
<accession>A0ABV6UHI5</accession>
<comment type="caution">
    <text evidence="3">The sequence shown here is derived from an EMBL/GenBank/DDBJ whole genome shotgun (WGS) entry which is preliminary data.</text>
</comment>
<comment type="similarity">
    <text evidence="1">Belongs to the UPF0162 family.</text>
</comment>
<evidence type="ECO:0000256" key="1">
    <source>
        <dbReference type="ARBA" id="ARBA00007100"/>
    </source>
</evidence>
<dbReference type="EMBL" id="JBHEZZ010000003">
    <property type="protein sequence ID" value="MFC1400910.1"/>
    <property type="molecule type" value="Genomic_DNA"/>
</dbReference>
<feature type="domain" description="Protein SirB1 N-terminal" evidence="2">
    <location>
        <begin position="50"/>
        <end position="197"/>
    </location>
</feature>
<evidence type="ECO:0000313" key="4">
    <source>
        <dbReference type="Proteomes" id="UP001592528"/>
    </source>
</evidence>